<protein>
    <submittedName>
        <fullName evidence="2">Uncharacterized protein</fullName>
    </submittedName>
</protein>
<evidence type="ECO:0000313" key="2">
    <source>
        <dbReference type="EMBL" id="PXF63992.1"/>
    </source>
</evidence>
<sequence>MELLFKVYSEFLGTVIRAITGQLYTQDQIKRITSGATGKYLKEFFPKTRDGEGTLQRVESARIHIEAAGTIIRDMQEDLAVQDKQLSELVKSVKEKKRLADRYQTLADTNKEAFEAFRIEMENALRKELTEQARKGKRIRQVISFLLWLVTLILGAALGTYFKEIVTWLSST</sequence>
<keyword evidence="3" id="KW-1185">Reference proteome</keyword>
<name>A0A318D3U8_9GAMM</name>
<keyword evidence="1" id="KW-0812">Transmembrane</keyword>
<keyword evidence="1" id="KW-1133">Transmembrane helix</keyword>
<dbReference type="RefSeq" id="WP_110199573.1">
    <property type="nucleotide sequence ID" value="NZ_QICH01000001.1"/>
</dbReference>
<feature type="transmembrane region" description="Helical" evidence="1">
    <location>
        <begin position="142"/>
        <end position="162"/>
    </location>
</feature>
<reference evidence="2 3" key="1">
    <citation type="submission" date="2018-05" db="EMBL/GenBank/DDBJ databases">
        <title>Kangiella spongicola genome sequence.</title>
        <authorList>
            <person name="Maclea K.S."/>
            <person name="Goen A.E."/>
            <person name="Kelley C."/>
            <person name="Underriner A."/>
            <person name="Silverwood T."/>
            <person name="Trachtenberg A.M."/>
        </authorList>
    </citation>
    <scope>NUCLEOTIDE SEQUENCE [LARGE SCALE GENOMIC DNA]</scope>
    <source>
        <strain evidence="2 3">ATCC BAA-2076</strain>
    </source>
</reference>
<keyword evidence="1" id="KW-0472">Membrane</keyword>
<organism evidence="2 3">
    <name type="scientific">Kangiella spongicola</name>
    <dbReference type="NCBI Taxonomy" id="796379"/>
    <lineage>
        <taxon>Bacteria</taxon>
        <taxon>Pseudomonadati</taxon>
        <taxon>Pseudomonadota</taxon>
        <taxon>Gammaproteobacteria</taxon>
        <taxon>Kangiellales</taxon>
        <taxon>Kangiellaceae</taxon>
        <taxon>Kangiella</taxon>
    </lineage>
</organism>
<accession>A0A318D3U8</accession>
<dbReference type="AlphaFoldDB" id="A0A318D3U8"/>
<evidence type="ECO:0000256" key="1">
    <source>
        <dbReference type="SAM" id="Phobius"/>
    </source>
</evidence>
<dbReference type="EMBL" id="QICH01000001">
    <property type="protein sequence ID" value="PXF63992.1"/>
    <property type="molecule type" value="Genomic_DNA"/>
</dbReference>
<dbReference type="Proteomes" id="UP000247689">
    <property type="component" value="Unassembled WGS sequence"/>
</dbReference>
<proteinExistence type="predicted"/>
<evidence type="ECO:0000313" key="3">
    <source>
        <dbReference type="Proteomes" id="UP000247689"/>
    </source>
</evidence>
<comment type="caution">
    <text evidence="2">The sequence shown here is derived from an EMBL/GenBank/DDBJ whole genome shotgun (WGS) entry which is preliminary data.</text>
</comment>
<gene>
    <name evidence="2" type="ORF">DL796_02290</name>
</gene>
<dbReference type="OrthoDB" id="9964343at2"/>